<name>A0A6J5MFE3_9CAUD</name>
<reference evidence="2" key="1">
    <citation type="submission" date="2020-04" db="EMBL/GenBank/DDBJ databases">
        <authorList>
            <person name="Chiriac C."/>
            <person name="Salcher M."/>
            <person name="Ghai R."/>
            <person name="Kavagutti S V."/>
        </authorList>
    </citation>
    <scope>NUCLEOTIDE SEQUENCE</scope>
</reference>
<keyword evidence="1" id="KW-0812">Transmembrane</keyword>
<feature type="transmembrane region" description="Helical" evidence="1">
    <location>
        <begin position="21"/>
        <end position="38"/>
    </location>
</feature>
<keyword evidence="1" id="KW-0472">Membrane</keyword>
<gene>
    <name evidence="3" type="ORF">UFOVP1206_23</name>
    <name evidence="2" type="ORF">UFOVP480_3</name>
</gene>
<keyword evidence="1" id="KW-1133">Transmembrane helix</keyword>
<organism evidence="2">
    <name type="scientific">uncultured Caudovirales phage</name>
    <dbReference type="NCBI Taxonomy" id="2100421"/>
    <lineage>
        <taxon>Viruses</taxon>
        <taxon>Duplodnaviria</taxon>
        <taxon>Heunggongvirae</taxon>
        <taxon>Uroviricota</taxon>
        <taxon>Caudoviricetes</taxon>
        <taxon>Peduoviridae</taxon>
        <taxon>Maltschvirus</taxon>
        <taxon>Maltschvirus maltsch</taxon>
    </lineage>
</organism>
<dbReference type="Gene3D" id="1.10.530.10">
    <property type="match status" value="1"/>
</dbReference>
<protein>
    <recommendedName>
        <fullName evidence="4">LT_GEWL domain containing protein</fullName>
    </recommendedName>
</protein>
<evidence type="ECO:0000313" key="2">
    <source>
        <dbReference type="EMBL" id="CAB4145328.1"/>
    </source>
</evidence>
<dbReference type="InterPro" id="IPR023346">
    <property type="entry name" value="Lysozyme-like_dom_sf"/>
</dbReference>
<accession>A0A6J5MFE3</accession>
<dbReference type="SUPFAM" id="SSF53955">
    <property type="entry name" value="Lysozyme-like"/>
    <property type="match status" value="1"/>
</dbReference>
<evidence type="ECO:0008006" key="4">
    <source>
        <dbReference type="Google" id="ProtNLM"/>
    </source>
</evidence>
<dbReference type="EMBL" id="LR797144">
    <property type="protein sequence ID" value="CAB4189909.1"/>
    <property type="molecule type" value="Genomic_DNA"/>
</dbReference>
<sequence>MSYPQKLSTGGVDKATHRGQYLTRLAISALYLKQYLLFLKAKKDKKNLNTKTAVKNGIALLIVILTVNLPISAAAYNPSIEAYKLYAHMMVGSDKQYRCLVELWDRESNWNPKADNPKSSAYGIPQLLKMRTTNPYRQIELGIKYITKRYGNSCVALARHKRVGHY</sequence>
<evidence type="ECO:0000256" key="1">
    <source>
        <dbReference type="SAM" id="Phobius"/>
    </source>
</evidence>
<dbReference type="EMBL" id="LR796450">
    <property type="protein sequence ID" value="CAB4145328.1"/>
    <property type="molecule type" value="Genomic_DNA"/>
</dbReference>
<feature type="transmembrane region" description="Helical" evidence="1">
    <location>
        <begin position="58"/>
        <end position="76"/>
    </location>
</feature>
<evidence type="ECO:0000313" key="3">
    <source>
        <dbReference type="EMBL" id="CAB4189909.1"/>
    </source>
</evidence>
<proteinExistence type="predicted"/>